<accession>A0ABY9LHP8</accession>
<dbReference type="Proteomes" id="UP001238096">
    <property type="component" value="Chromosome"/>
</dbReference>
<evidence type="ECO:0000313" key="2">
    <source>
        <dbReference type="Proteomes" id="UP001238096"/>
    </source>
</evidence>
<organism evidence="1 2">
    <name type="scientific">Streptococcus didelphis</name>
    <dbReference type="NCBI Taxonomy" id="102886"/>
    <lineage>
        <taxon>Bacteria</taxon>
        <taxon>Bacillati</taxon>
        <taxon>Bacillota</taxon>
        <taxon>Bacilli</taxon>
        <taxon>Lactobacillales</taxon>
        <taxon>Streptococcaceae</taxon>
        <taxon>Streptococcus</taxon>
    </lineage>
</organism>
<reference evidence="2" key="1">
    <citation type="submission" date="2022-10" db="EMBL/GenBank/DDBJ databases">
        <title>Streptococcus didelphis as causative of fatal infections in opossums (Didelphis albiventris).</title>
        <authorList>
            <person name="Breyer G.M."/>
            <person name="Da Silva M.E.R.J."/>
            <person name="Siqueira F.M."/>
        </authorList>
    </citation>
    <scope>NUCLEOTIDE SEQUENCE [LARGE SCALE GENOMIC DNA]</scope>
    <source>
        <strain evidence="2">LBVP101/21</strain>
    </source>
</reference>
<evidence type="ECO:0000313" key="1">
    <source>
        <dbReference type="EMBL" id="WMB28368.1"/>
    </source>
</evidence>
<gene>
    <name evidence="1" type="ORF">N1496_01700</name>
</gene>
<dbReference type="InterPro" id="IPR015946">
    <property type="entry name" value="KH_dom-like_a/b"/>
</dbReference>
<dbReference type="InterPro" id="IPR036102">
    <property type="entry name" value="OsmC/Ohrsf"/>
</dbReference>
<sequence length="121" mass="14137">MYETELSSQKVYYTKSKGYGDPIELYGYTKDGETPMSLLNMSLASCVSMCVQSYYFKKFKKDSIDLKTYAKYDDRKFLIDISLSETLDKKREDDLRAFVFDYCRVSKLLAKDVEIVINFNS</sequence>
<protein>
    <submittedName>
        <fullName evidence="1">OsmC family protein</fullName>
    </submittedName>
</protein>
<dbReference type="SUPFAM" id="SSF82784">
    <property type="entry name" value="OsmC-like"/>
    <property type="match status" value="1"/>
</dbReference>
<dbReference type="EMBL" id="CP110509">
    <property type="protein sequence ID" value="WMB28368.1"/>
    <property type="molecule type" value="Genomic_DNA"/>
</dbReference>
<keyword evidence="2" id="KW-1185">Reference proteome</keyword>
<dbReference type="RefSeq" id="WP_018365804.1">
    <property type="nucleotide sequence ID" value="NZ_CP110509.1"/>
</dbReference>
<proteinExistence type="predicted"/>
<name>A0ABY9LHP8_9STRE</name>
<dbReference type="Gene3D" id="3.30.300.20">
    <property type="match status" value="1"/>
</dbReference>